<name>A0A151GFE7_DRECN</name>
<comment type="caution">
    <text evidence="2">The sequence shown here is derived from an EMBL/GenBank/DDBJ whole genome shotgun (WGS) entry which is preliminary data.</text>
</comment>
<reference evidence="2 3" key="1">
    <citation type="journal article" date="2016" name="Sci. Rep.">
        <title>Insights into Adaptations to a Near-Obligate Nematode Endoparasitic Lifestyle from the Finished Genome of Drechmeria coniospora.</title>
        <authorList>
            <person name="Zhang L."/>
            <person name="Zhou Z."/>
            <person name="Guo Q."/>
            <person name="Fokkens L."/>
            <person name="Miskei M."/>
            <person name="Pocsi I."/>
            <person name="Zhang W."/>
            <person name="Chen M."/>
            <person name="Wang L."/>
            <person name="Sun Y."/>
            <person name="Donzelli B.G."/>
            <person name="Gibson D.M."/>
            <person name="Nelson D.R."/>
            <person name="Luo J.G."/>
            <person name="Rep M."/>
            <person name="Liu H."/>
            <person name="Yang S."/>
            <person name="Wang J."/>
            <person name="Krasnoff S.B."/>
            <person name="Xu Y."/>
            <person name="Molnar I."/>
            <person name="Lin M."/>
        </authorList>
    </citation>
    <scope>NUCLEOTIDE SEQUENCE [LARGE SCALE GENOMIC DNA]</scope>
    <source>
        <strain evidence="2 3">ARSEF 6962</strain>
    </source>
</reference>
<dbReference type="AlphaFoldDB" id="A0A151GFE7"/>
<dbReference type="Proteomes" id="UP000076580">
    <property type="component" value="Chromosome 03"/>
</dbReference>
<dbReference type="EMBL" id="LAYC01000003">
    <property type="protein sequence ID" value="KYK55819.1"/>
    <property type="molecule type" value="Genomic_DNA"/>
</dbReference>
<protein>
    <submittedName>
        <fullName evidence="2">Uncharacterized protein</fullName>
    </submittedName>
</protein>
<keyword evidence="1" id="KW-0472">Membrane</keyword>
<keyword evidence="1" id="KW-0812">Transmembrane</keyword>
<evidence type="ECO:0000313" key="2">
    <source>
        <dbReference type="EMBL" id="KYK55819.1"/>
    </source>
</evidence>
<sequence length="185" mass="20797">MHLTSQHMSRRLHAPRPLAISLFEEQPISRLGLRALQLSGIKAAMHLPQGRAGGGSAFRLATSRRSKDDDIYTADEIWKVLIPVSVLGWFTFGVICILCLNGRGRAGRWVPEWYLDSDRARKYKLAVVAWWLVVLVMWPVILPLLGARKFGQKVEKTLAEKRRHRAQLLENDKQTTAMAAAGGDC</sequence>
<feature type="transmembrane region" description="Helical" evidence="1">
    <location>
        <begin position="123"/>
        <end position="146"/>
    </location>
</feature>
<feature type="transmembrane region" description="Helical" evidence="1">
    <location>
        <begin position="80"/>
        <end position="103"/>
    </location>
</feature>
<proteinExistence type="predicted"/>
<keyword evidence="1" id="KW-1133">Transmembrane helix</keyword>
<dbReference type="RefSeq" id="XP_040655171.1">
    <property type="nucleotide sequence ID" value="XM_040805067.1"/>
</dbReference>
<evidence type="ECO:0000256" key="1">
    <source>
        <dbReference type="SAM" id="Phobius"/>
    </source>
</evidence>
<accession>A0A151GFE7</accession>
<organism evidence="2 3">
    <name type="scientific">Drechmeria coniospora</name>
    <name type="common">Nematophagous fungus</name>
    <name type="synonym">Meria coniospora</name>
    <dbReference type="NCBI Taxonomy" id="98403"/>
    <lineage>
        <taxon>Eukaryota</taxon>
        <taxon>Fungi</taxon>
        <taxon>Dikarya</taxon>
        <taxon>Ascomycota</taxon>
        <taxon>Pezizomycotina</taxon>
        <taxon>Sordariomycetes</taxon>
        <taxon>Hypocreomycetidae</taxon>
        <taxon>Hypocreales</taxon>
        <taxon>Ophiocordycipitaceae</taxon>
        <taxon>Drechmeria</taxon>
    </lineage>
</organism>
<dbReference type="GeneID" id="63720426"/>
<keyword evidence="3" id="KW-1185">Reference proteome</keyword>
<evidence type="ECO:0000313" key="3">
    <source>
        <dbReference type="Proteomes" id="UP000076580"/>
    </source>
</evidence>
<dbReference type="InParanoid" id="A0A151GFE7"/>
<gene>
    <name evidence="2" type="ORF">DCS_07783</name>
</gene>